<keyword evidence="2" id="KW-1185">Reference proteome</keyword>
<evidence type="ECO:0000313" key="2">
    <source>
        <dbReference type="Proteomes" id="UP000516105"/>
    </source>
</evidence>
<dbReference type="EMBL" id="CP060782">
    <property type="protein sequence ID" value="QNP45651.1"/>
    <property type="molecule type" value="Genomic_DNA"/>
</dbReference>
<sequence>MVVTHAPPSLGCGDDGYALPKPRSVALYGVMVKGGAGMPAGHEGPDVVELDTPDALLVVSINQSYPRLGAYDAARYAWRVSPSRASQVQYVLATKDRTVVAVFEPTEWRPATRANFPGYERELRGRLGFVGHPAGGDAAARYLGKQLPPGFRFSGNGYRYAGSLGD</sequence>
<protein>
    <submittedName>
        <fullName evidence="1">Uncharacterized protein</fullName>
    </submittedName>
</protein>
<evidence type="ECO:0000313" key="1">
    <source>
        <dbReference type="EMBL" id="QNP45651.1"/>
    </source>
</evidence>
<dbReference type="Proteomes" id="UP000516105">
    <property type="component" value="Chromosome"/>
</dbReference>
<organism evidence="1 2">
    <name type="scientific">Sphingomonas sediminicola</name>
    <dbReference type="NCBI Taxonomy" id="386874"/>
    <lineage>
        <taxon>Bacteria</taxon>
        <taxon>Pseudomonadati</taxon>
        <taxon>Pseudomonadota</taxon>
        <taxon>Alphaproteobacteria</taxon>
        <taxon>Sphingomonadales</taxon>
        <taxon>Sphingomonadaceae</taxon>
        <taxon>Sphingomonas</taxon>
    </lineage>
</organism>
<reference evidence="1 2" key="1">
    <citation type="submission" date="2020-08" db="EMBL/GenBank/DDBJ databases">
        <title>Genome sequence of Sphingomonas sediminicola KACC 15039T.</title>
        <authorList>
            <person name="Hyun D.-W."/>
            <person name="Bae J.-W."/>
        </authorList>
    </citation>
    <scope>NUCLEOTIDE SEQUENCE [LARGE SCALE GENOMIC DNA]</scope>
    <source>
        <strain evidence="1 2">KACC 15039</strain>
    </source>
</reference>
<name>A0ABX6T706_9SPHN</name>
<dbReference type="RefSeq" id="WP_187708606.1">
    <property type="nucleotide sequence ID" value="NZ_CP060782.1"/>
</dbReference>
<accession>A0ABX6T706</accession>
<proteinExistence type="predicted"/>
<gene>
    <name evidence="1" type="ORF">H9L14_14175</name>
</gene>